<dbReference type="RefSeq" id="WP_086703949.1">
    <property type="nucleotide sequence ID" value="NZ_JAKKZF010000003.1"/>
</dbReference>
<evidence type="ECO:0000313" key="4">
    <source>
        <dbReference type="Proteomes" id="UP001299012"/>
    </source>
</evidence>
<dbReference type="PANTHER" id="PTHR18964">
    <property type="entry name" value="ROK (REPRESSOR, ORF, KINASE) FAMILY"/>
    <property type="match status" value="1"/>
</dbReference>
<gene>
    <name evidence="3" type="ORF">L0F81_01495</name>
</gene>
<reference evidence="3 4" key="1">
    <citation type="submission" date="2022-01" db="EMBL/GenBank/DDBJ databases">
        <title>Draft Genome Sequences of Seven Type Strains of the Genus Streptomyces.</title>
        <authorList>
            <person name="Aziz S."/>
            <person name="Coretto E."/>
            <person name="Chronakova A."/>
            <person name="Sproer C."/>
            <person name="Huber K."/>
            <person name="Nouioui I."/>
            <person name="Gross H."/>
        </authorList>
    </citation>
    <scope>NUCLEOTIDE SEQUENCE [LARGE SCALE GENOMIC DNA]</scope>
    <source>
        <strain evidence="3 4">DSM 41685</strain>
    </source>
</reference>
<dbReference type="InterPro" id="IPR043129">
    <property type="entry name" value="ATPase_NBD"/>
</dbReference>
<dbReference type="PANTHER" id="PTHR18964:SF149">
    <property type="entry name" value="BIFUNCTIONAL UDP-N-ACETYLGLUCOSAMINE 2-EPIMERASE_N-ACETYLMANNOSAMINE KINASE"/>
    <property type="match status" value="1"/>
</dbReference>
<organism evidence="3 4">
    <name type="scientific">Streptomyces tricolor</name>
    <dbReference type="NCBI Taxonomy" id="68277"/>
    <lineage>
        <taxon>Bacteria</taxon>
        <taxon>Bacillati</taxon>
        <taxon>Actinomycetota</taxon>
        <taxon>Actinomycetes</taxon>
        <taxon>Kitasatosporales</taxon>
        <taxon>Streptomycetaceae</taxon>
        <taxon>Streptomyces</taxon>
        <taxon>Streptomyces violaceoruber group</taxon>
    </lineage>
</organism>
<comment type="caution">
    <text evidence="3">The sequence shown here is derived from an EMBL/GenBank/DDBJ whole genome shotgun (WGS) entry which is preliminary data.</text>
</comment>
<evidence type="ECO:0000256" key="1">
    <source>
        <dbReference type="ARBA" id="ARBA00006479"/>
    </source>
</evidence>
<dbReference type="InterPro" id="IPR000600">
    <property type="entry name" value="ROK"/>
</dbReference>
<dbReference type="SUPFAM" id="SSF53067">
    <property type="entry name" value="Actin-like ATPase domain"/>
    <property type="match status" value="2"/>
</dbReference>
<protein>
    <submittedName>
        <fullName evidence="3">ROK family protein</fullName>
    </submittedName>
</protein>
<dbReference type="Pfam" id="PF00480">
    <property type="entry name" value="ROK"/>
    <property type="match status" value="1"/>
</dbReference>
<evidence type="ECO:0000313" key="3">
    <source>
        <dbReference type="EMBL" id="MCG0061969.1"/>
    </source>
</evidence>
<accession>A0ABS9J8V9</accession>
<comment type="similarity">
    <text evidence="1">Belongs to the ROK (NagC/XylR) family.</text>
</comment>
<name>A0ABS9J8V9_9ACTN</name>
<dbReference type="Proteomes" id="UP001299012">
    <property type="component" value="Unassembled WGS sequence"/>
</dbReference>
<dbReference type="EMBL" id="JAKKZF010000003">
    <property type="protein sequence ID" value="MCG0061969.1"/>
    <property type="molecule type" value="Genomic_DNA"/>
</dbReference>
<sequence length="343" mass="34465">MSPPSASAGSRPTPSASAGSRPTPSASAGSRPPAAWLGVEIGGTKVALRAEAPGGRFRERVVRWHGRGVASDMAQLATEVGLLRLAVPGGFAAVGIALPATVGPDDRVAVWPSRPEWIGLHVRRAMAELFPGTPVGWAGEGDLAALAEAEATGCADVLYVEVGTGVGGGLTSGAGPLPGLGRGSFALGHVVTDPDGPPCRCGRRGCLQSIASGPATLARASRLHGAEVTYRGLREGFALQESWAVQAVDRTCHRIALAVTGVRELMHPGLVVVGGGFAAGLPGFVDAVARHLHALARPGVPAPPVRPSCRGGLTSLRGAVALARVLGRAPVGTAAPAGHDPPG</sequence>
<feature type="region of interest" description="Disordered" evidence="2">
    <location>
        <begin position="1"/>
        <end position="34"/>
    </location>
</feature>
<proteinExistence type="inferred from homology"/>
<evidence type="ECO:0000256" key="2">
    <source>
        <dbReference type="SAM" id="MobiDB-lite"/>
    </source>
</evidence>
<keyword evidence="4" id="KW-1185">Reference proteome</keyword>
<dbReference type="Gene3D" id="3.30.420.40">
    <property type="match status" value="2"/>
</dbReference>